<keyword evidence="5" id="KW-1185">Reference proteome</keyword>
<feature type="region of interest" description="Disordered" evidence="3">
    <location>
        <begin position="36"/>
        <end position="86"/>
    </location>
</feature>
<dbReference type="PANTHER" id="PTHR23248:SF9">
    <property type="entry name" value="PHOSPHOLIPID SCRAMBLASE"/>
    <property type="match status" value="1"/>
</dbReference>
<sequence length="359" mass="41462">MTTYFRTTSLLLNLPRYRPALRPLFANRTYALSRFPERNTGSSRQRPRVTSKAGLKKGPLDNEDPSYEERPSSQESPLWAESQRGPFSDPKEGLKRLLLGNDELVVTRQIEMLNIFVGFEQTNRYVITDAEGLVLGYIAEEPRGFLSTFGRQIFRTHRPFRAVVMDPSGTPVLWLRRPFAWINSRMFVQSLKDYTTYTPEGEPVLDTFGEVQQRWHPWRRRYDLFLRESSRRILSTASEAQPEPDPEVFTQLAKVDEGLLAWYFYLRDARGQEVASVRRAFRGLGRELFTDTGQYFIRFSPLPPDPEDPAPQAPYVVRELNLEERALVLAMSVNVDFDYFSRHSHGGPGAGFWFFSAGE</sequence>
<accession>S8EPM7</accession>
<dbReference type="PANTHER" id="PTHR23248">
    <property type="entry name" value="PHOSPHOLIPID SCRAMBLASE-RELATED"/>
    <property type="match status" value="1"/>
</dbReference>
<organism evidence="4 5">
    <name type="scientific">Fomitopsis schrenkii</name>
    <name type="common">Brown rot fungus</name>
    <dbReference type="NCBI Taxonomy" id="2126942"/>
    <lineage>
        <taxon>Eukaryota</taxon>
        <taxon>Fungi</taxon>
        <taxon>Dikarya</taxon>
        <taxon>Basidiomycota</taxon>
        <taxon>Agaricomycotina</taxon>
        <taxon>Agaricomycetes</taxon>
        <taxon>Polyporales</taxon>
        <taxon>Fomitopsis</taxon>
    </lineage>
</organism>
<evidence type="ECO:0000256" key="3">
    <source>
        <dbReference type="SAM" id="MobiDB-lite"/>
    </source>
</evidence>
<evidence type="ECO:0000313" key="4">
    <source>
        <dbReference type="EMBL" id="EPT06083.1"/>
    </source>
</evidence>
<dbReference type="STRING" id="743788.S8EPM7"/>
<gene>
    <name evidence="4" type="ORF">FOMPIDRAFT_1154825</name>
</gene>
<evidence type="ECO:0000256" key="2">
    <source>
        <dbReference type="RuleBase" id="RU363116"/>
    </source>
</evidence>
<dbReference type="GO" id="GO:0005886">
    <property type="term" value="C:plasma membrane"/>
    <property type="evidence" value="ECO:0007669"/>
    <property type="project" value="TreeGrafter"/>
</dbReference>
<reference evidence="4 5" key="1">
    <citation type="journal article" date="2012" name="Science">
        <title>The Paleozoic origin of enzymatic lignin decomposition reconstructed from 31 fungal genomes.</title>
        <authorList>
            <person name="Floudas D."/>
            <person name="Binder M."/>
            <person name="Riley R."/>
            <person name="Barry K."/>
            <person name="Blanchette R.A."/>
            <person name="Henrissat B."/>
            <person name="Martinez A.T."/>
            <person name="Otillar R."/>
            <person name="Spatafora J.W."/>
            <person name="Yadav J.S."/>
            <person name="Aerts A."/>
            <person name="Benoit I."/>
            <person name="Boyd A."/>
            <person name="Carlson A."/>
            <person name="Copeland A."/>
            <person name="Coutinho P.M."/>
            <person name="de Vries R.P."/>
            <person name="Ferreira P."/>
            <person name="Findley K."/>
            <person name="Foster B."/>
            <person name="Gaskell J."/>
            <person name="Glotzer D."/>
            <person name="Gorecki P."/>
            <person name="Heitman J."/>
            <person name="Hesse C."/>
            <person name="Hori C."/>
            <person name="Igarashi K."/>
            <person name="Jurgens J.A."/>
            <person name="Kallen N."/>
            <person name="Kersten P."/>
            <person name="Kohler A."/>
            <person name="Kuees U."/>
            <person name="Kumar T.K.A."/>
            <person name="Kuo A."/>
            <person name="LaButti K."/>
            <person name="Larrondo L.F."/>
            <person name="Lindquist E."/>
            <person name="Ling A."/>
            <person name="Lombard V."/>
            <person name="Lucas S."/>
            <person name="Lundell T."/>
            <person name="Martin R."/>
            <person name="McLaughlin D.J."/>
            <person name="Morgenstern I."/>
            <person name="Morin E."/>
            <person name="Murat C."/>
            <person name="Nagy L.G."/>
            <person name="Nolan M."/>
            <person name="Ohm R.A."/>
            <person name="Patyshakuliyeva A."/>
            <person name="Rokas A."/>
            <person name="Ruiz-Duenas F.J."/>
            <person name="Sabat G."/>
            <person name="Salamov A."/>
            <person name="Samejima M."/>
            <person name="Schmutz J."/>
            <person name="Slot J.C."/>
            <person name="St John F."/>
            <person name="Stenlid J."/>
            <person name="Sun H."/>
            <person name="Sun S."/>
            <person name="Syed K."/>
            <person name="Tsang A."/>
            <person name="Wiebenga A."/>
            <person name="Young D."/>
            <person name="Pisabarro A."/>
            <person name="Eastwood D.C."/>
            <person name="Martin F."/>
            <person name="Cullen D."/>
            <person name="Grigoriev I.V."/>
            <person name="Hibbett D.S."/>
        </authorList>
    </citation>
    <scope>NUCLEOTIDE SEQUENCE</scope>
    <source>
        <strain evidence="5">FP-58527</strain>
    </source>
</reference>
<evidence type="ECO:0000256" key="1">
    <source>
        <dbReference type="ARBA" id="ARBA00005350"/>
    </source>
</evidence>
<dbReference type="AlphaFoldDB" id="S8EPM7"/>
<evidence type="ECO:0000313" key="5">
    <source>
        <dbReference type="Proteomes" id="UP000015241"/>
    </source>
</evidence>
<name>S8EPM7_FOMSC</name>
<comment type="similarity">
    <text evidence="1 2">Belongs to the phospholipid scramblase family.</text>
</comment>
<dbReference type="EMBL" id="KE504122">
    <property type="protein sequence ID" value="EPT06083.1"/>
    <property type="molecule type" value="Genomic_DNA"/>
</dbReference>
<dbReference type="FunCoup" id="S8EPM7">
    <property type="interactions" value="162"/>
</dbReference>
<proteinExistence type="inferred from homology"/>
<dbReference type="InParanoid" id="S8EPM7"/>
<protein>
    <recommendedName>
        <fullName evidence="2">Phospholipid scramblase</fullName>
    </recommendedName>
</protein>
<dbReference type="Pfam" id="PF03803">
    <property type="entry name" value="Scramblase"/>
    <property type="match status" value="1"/>
</dbReference>
<dbReference type="Proteomes" id="UP000015241">
    <property type="component" value="Unassembled WGS sequence"/>
</dbReference>
<dbReference type="GO" id="GO:0017128">
    <property type="term" value="F:phospholipid scramblase activity"/>
    <property type="evidence" value="ECO:0007669"/>
    <property type="project" value="InterPro"/>
</dbReference>
<dbReference type="InterPro" id="IPR005552">
    <property type="entry name" value="Scramblase"/>
</dbReference>
<dbReference type="eggNOG" id="KOG0621">
    <property type="taxonomic scope" value="Eukaryota"/>
</dbReference>
<dbReference type="HOGENOM" id="CLU_023808_0_0_1"/>
<dbReference type="OrthoDB" id="191150at2759"/>